<feature type="compositionally biased region" description="Basic and acidic residues" evidence="1">
    <location>
        <begin position="63"/>
        <end position="81"/>
    </location>
</feature>
<evidence type="ECO:0000313" key="3">
    <source>
        <dbReference type="Proteomes" id="UP001597557"/>
    </source>
</evidence>
<organism evidence="2 3">
    <name type="scientific">Mucilaginibacter ximonensis</name>
    <dbReference type="NCBI Taxonomy" id="538021"/>
    <lineage>
        <taxon>Bacteria</taxon>
        <taxon>Pseudomonadati</taxon>
        <taxon>Bacteroidota</taxon>
        <taxon>Sphingobacteriia</taxon>
        <taxon>Sphingobacteriales</taxon>
        <taxon>Sphingobacteriaceae</taxon>
        <taxon>Mucilaginibacter</taxon>
    </lineage>
</organism>
<proteinExistence type="predicted"/>
<name>A0ABW5YES7_9SPHI</name>
<dbReference type="RefSeq" id="WP_377187158.1">
    <property type="nucleotide sequence ID" value="NZ_JBHUPD010000003.1"/>
</dbReference>
<feature type="region of interest" description="Disordered" evidence="1">
    <location>
        <begin position="223"/>
        <end position="269"/>
    </location>
</feature>
<reference evidence="3" key="1">
    <citation type="journal article" date="2019" name="Int. J. Syst. Evol. Microbiol.">
        <title>The Global Catalogue of Microorganisms (GCM) 10K type strain sequencing project: providing services to taxonomists for standard genome sequencing and annotation.</title>
        <authorList>
            <consortium name="The Broad Institute Genomics Platform"/>
            <consortium name="The Broad Institute Genome Sequencing Center for Infectious Disease"/>
            <person name="Wu L."/>
            <person name="Ma J."/>
        </authorList>
    </citation>
    <scope>NUCLEOTIDE SEQUENCE [LARGE SCALE GENOMIC DNA]</scope>
    <source>
        <strain evidence="3">KCTC 22437</strain>
    </source>
</reference>
<sequence>MKQLEVFNKIGGILKELNEQYQYIQADPENINDLEMELFVANAHFLTDHAEILNKLNQRSKAQKAEEAQADKVGTKADSKLPPRPAAVELPERNFELPVKPVGLQKPAEQPEPELVKSEEPLIVPEPQKIEEFKKLEEPEKVQEPVKTRSFVEKFFEPVVRPIKPKPAEPEQPAPVIDLSAETPKDSYTFIMEPPEVIRHELEIDPDDNFADDEDIADTAPIDAEREEITPEPLKAEAPKPEVKEQPQAQVKIEPKPAEKKEESIKNKEDVLTINERMSAQRGGSTHHTEQAAQPVTNLKAAITLNDKLIFIKDLFNGYSLAYSEAIEILNRFNTFEEANRFLTKNYTTKNNWESKPETAEKFFALLKRRYA</sequence>
<dbReference type="EMBL" id="JBHUPD010000003">
    <property type="protein sequence ID" value="MFD2873771.1"/>
    <property type="molecule type" value="Genomic_DNA"/>
</dbReference>
<protein>
    <submittedName>
        <fullName evidence="2">Uncharacterized protein</fullName>
    </submittedName>
</protein>
<keyword evidence="3" id="KW-1185">Reference proteome</keyword>
<evidence type="ECO:0000256" key="1">
    <source>
        <dbReference type="SAM" id="MobiDB-lite"/>
    </source>
</evidence>
<comment type="caution">
    <text evidence="2">The sequence shown here is derived from an EMBL/GenBank/DDBJ whole genome shotgun (WGS) entry which is preliminary data.</text>
</comment>
<feature type="region of interest" description="Disordered" evidence="1">
    <location>
        <begin position="63"/>
        <end position="84"/>
    </location>
</feature>
<accession>A0ABW5YES7</accession>
<evidence type="ECO:0000313" key="2">
    <source>
        <dbReference type="EMBL" id="MFD2873771.1"/>
    </source>
</evidence>
<gene>
    <name evidence="2" type="ORF">ACFS5N_14900</name>
</gene>
<feature type="compositionally biased region" description="Basic and acidic residues" evidence="1">
    <location>
        <begin position="223"/>
        <end position="245"/>
    </location>
</feature>
<feature type="compositionally biased region" description="Basic and acidic residues" evidence="1">
    <location>
        <begin position="253"/>
        <end position="269"/>
    </location>
</feature>
<dbReference type="Proteomes" id="UP001597557">
    <property type="component" value="Unassembled WGS sequence"/>
</dbReference>